<organism evidence="5 6">
    <name type="scientific">Meridianimarinicoccus marinus</name>
    <dbReference type="NCBI Taxonomy" id="3231483"/>
    <lineage>
        <taxon>Bacteria</taxon>
        <taxon>Pseudomonadati</taxon>
        <taxon>Pseudomonadota</taxon>
        <taxon>Alphaproteobacteria</taxon>
        <taxon>Rhodobacterales</taxon>
        <taxon>Paracoccaceae</taxon>
        <taxon>Meridianimarinicoccus</taxon>
    </lineage>
</organism>
<protein>
    <submittedName>
        <fullName evidence="5">ATP-binding protein</fullName>
    </submittedName>
</protein>
<reference evidence="5 6" key="1">
    <citation type="submission" date="2024-07" db="EMBL/GenBank/DDBJ databases">
        <authorList>
            <person name="Kang M."/>
        </authorList>
    </citation>
    <scope>NUCLEOTIDE SEQUENCE [LARGE SCALE GENOMIC DNA]</scope>
    <source>
        <strain evidence="5 6">DFM31</strain>
    </source>
</reference>
<dbReference type="Gene3D" id="3.40.50.300">
    <property type="entry name" value="P-loop containing nucleotide triphosphate hydrolases"/>
    <property type="match status" value="1"/>
</dbReference>
<keyword evidence="6" id="KW-1185">Reference proteome</keyword>
<comment type="similarity">
    <text evidence="1">Belongs to the AAA ATPase family.</text>
</comment>
<comment type="caution">
    <text evidence="5">The sequence shown here is derived from an EMBL/GenBank/DDBJ whole genome shotgun (WGS) entry which is preliminary data.</text>
</comment>
<dbReference type="Pfam" id="PF22977">
    <property type="entry name" value="WHD"/>
    <property type="match status" value="1"/>
</dbReference>
<dbReference type="GO" id="GO:0005524">
    <property type="term" value="F:ATP binding"/>
    <property type="evidence" value="ECO:0007669"/>
    <property type="project" value="UniProtKB-KW"/>
</dbReference>
<gene>
    <name evidence="5" type="ORF">AB0T83_11765</name>
</gene>
<dbReference type="Proteomes" id="UP001553161">
    <property type="component" value="Unassembled WGS sequence"/>
</dbReference>
<evidence type="ECO:0000256" key="1">
    <source>
        <dbReference type="ARBA" id="ARBA00006914"/>
    </source>
</evidence>
<dbReference type="InterPro" id="IPR003593">
    <property type="entry name" value="AAA+_ATPase"/>
</dbReference>
<dbReference type="RefSeq" id="WP_366193261.1">
    <property type="nucleotide sequence ID" value="NZ_JBFBVU010000013.1"/>
</dbReference>
<dbReference type="EMBL" id="JBFBVU010000013">
    <property type="protein sequence ID" value="MEV8467456.1"/>
    <property type="molecule type" value="Genomic_DNA"/>
</dbReference>
<dbReference type="SUPFAM" id="SSF52540">
    <property type="entry name" value="P-loop containing nucleoside triphosphate hydrolases"/>
    <property type="match status" value="1"/>
</dbReference>
<dbReference type="InterPro" id="IPR003959">
    <property type="entry name" value="ATPase_AAA_core"/>
</dbReference>
<dbReference type="InterPro" id="IPR054472">
    <property type="entry name" value="WHD"/>
</dbReference>
<accession>A0ABV3L7C4</accession>
<dbReference type="CDD" id="cd19481">
    <property type="entry name" value="RecA-like_protease"/>
    <property type="match status" value="1"/>
</dbReference>
<dbReference type="SMART" id="SM00382">
    <property type="entry name" value="AAA"/>
    <property type="match status" value="1"/>
</dbReference>
<name>A0ABV3L7C4_9RHOB</name>
<evidence type="ECO:0000259" key="4">
    <source>
        <dbReference type="SMART" id="SM00382"/>
    </source>
</evidence>
<dbReference type="InterPro" id="IPR050221">
    <property type="entry name" value="26S_Proteasome_ATPase"/>
</dbReference>
<evidence type="ECO:0000256" key="3">
    <source>
        <dbReference type="ARBA" id="ARBA00022840"/>
    </source>
</evidence>
<evidence type="ECO:0000313" key="5">
    <source>
        <dbReference type="EMBL" id="MEV8467456.1"/>
    </source>
</evidence>
<proteinExistence type="inferred from homology"/>
<evidence type="ECO:0000313" key="6">
    <source>
        <dbReference type="Proteomes" id="UP001553161"/>
    </source>
</evidence>
<keyword evidence="2" id="KW-0547">Nucleotide-binding</keyword>
<feature type="domain" description="AAA+ ATPase" evidence="4">
    <location>
        <begin position="457"/>
        <end position="589"/>
    </location>
</feature>
<keyword evidence="3 5" id="KW-0067">ATP-binding</keyword>
<dbReference type="PANTHER" id="PTHR23073">
    <property type="entry name" value="26S PROTEASOME REGULATORY SUBUNIT"/>
    <property type="match status" value="1"/>
</dbReference>
<evidence type="ECO:0000256" key="2">
    <source>
        <dbReference type="ARBA" id="ARBA00022741"/>
    </source>
</evidence>
<dbReference type="Pfam" id="PF00004">
    <property type="entry name" value="AAA"/>
    <property type="match status" value="1"/>
</dbReference>
<sequence>MTGYTRARDYLGDALALLALRLQREVSILRALRRPGRNESFLGLFLSEDDAESLLRELTGEVIAENLDIDATISAAEAAIAERLAATERMLPAAHLCGVFGLSVTEFELLLAAAAPAIDDRFGRVYGFLHDDMGRRGFTLTIAQHLMAPQGIDMPALRQMLAPLSPLRRNALLRAPGQGPLSALPMTVDEEIVDLLLDTPRARSCHPDLPPLARPAWVGMTPELAVAGELTRPVTVDLSEGGDAGAVAAALADPQWSGVRVIDWRRWSARPDADVPGLLATSLRDARIDDHLPLLIGFDAAPPAVQAAVATLLDGPAVVTSATALHWYGAGLASVEVTPPPLSPAARRAVWESVLTDTDLAAEMAASYDLPATEVAELADHVARQGGVAAQLRQAARRRAGQPMQGIAERVETPFGFGDLVLDGAALQQLHDFAETRRQRARVLSDWGLGPAFGKGTGTTALFVGPSGTGKTMAASVIANRLGLDLYRVDLAGVVSKYIGETEKNLDRVFEAADRADVVLFFDEADALFGKRSEVSDAHDRYANIEVSYLLQRMESFRGAAILATNLGQNLDEAFLRRIDMVIEFQAPGTADRLRLWQRLQETAAPMAQDLDLALLAERFELTGGEIRNCCLAAAHMAAAEGAAISMRHAMRAVGREYVKNGRPLRRAIFGEFYSELRAVGGPGA</sequence>
<dbReference type="InterPro" id="IPR027417">
    <property type="entry name" value="P-loop_NTPase"/>
</dbReference>